<dbReference type="InterPro" id="IPR006311">
    <property type="entry name" value="TAT_signal"/>
</dbReference>
<keyword evidence="2" id="KW-0732">Signal</keyword>
<comment type="caution">
    <text evidence="3">The sequence shown here is derived from an EMBL/GenBank/DDBJ whole genome shotgun (WGS) entry which is preliminary data.</text>
</comment>
<name>A0A7W8HDX7_9BURK</name>
<dbReference type="InterPro" id="IPR042100">
    <property type="entry name" value="Bug_dom1"/>
</dbReference>
<dbReference type="InterPro" id="IPR005064">
    <property type="entry name" value="BUG"/>
</dbReference>
<gene>
    <name evidence="3" type="ORF">HNQ70_000081</name>
</gene>
<dbReference type="Proteomes" id="UP000532440">
    <property type="component" value="Unassembled WGS sequence"/>
</dbReference>
<evidence type="ECO:0000313" key="3">
    <source>
        <dbReference type="EMBL" id="MBB5270097.1"/>
    </source>
</evidence>
<feature type="signal peptide" evidence="2">
    <location>
        <begin position="1"/>
        <end position="19"/>
    </location>
</feature>
<feature type="chain" id="PRO_5031295647" evidence="2">
    <location>
        <begin position="20"/>
        <end position="325"/>
    </location>
</feature>
<dbReference type="PANTHER" id="PTHR42928:SF5">
    <property type="entry name" value="BLR1237 PROTEIN"/>
    <property type="match status" value="1"/>
</dbReference>
<evidence type="ECO:0000256" key="2">
    <source>
        <dbReference type="SAM" id="SignalP"/>
    </source>
</evidence>
<dbReference type="Gene3D" id="3.40.190.150">
    <property type="entry name" value="Bordetella uptake gene, domain 1"/>
    <property type="match status" value="1"/>
</dbReference>
<keyword evidence="4" id="KW-1185">Reference proteome</keyword>
<protein>
    <submittedName>
        <fullName evidence="3">Tripartite-type tricarboxylate transporter receptor subunit TctC</fullName>
    </submittedName>
</protein>
<evidence type="ECO:0000313" key="4">
    <source>
        <dbReference type="Proteomes" id="UP000532440"/>
    </source>
</evidence>
<reference evidence="3 4" key="1">
    <citation type="submission" date="2020-08" db="EMBL/GenBank/DDBJ databases">
        <title>Genomic Encyclopedia of Type Strains, Phase IV (KMG-IV): sequencing the most valuable type-strain genomes for metagenomic binning, comparative biology and taxonomic classification.</title>
        <authorList>
            <person name="Goeker M."/>
        </authorList>
    </citation>
    <scope>NUCLEOTIDE SEQUENCE [LARGE SCALE GENOMIC DNA]</scope>
    <source>
        <strain evidence="3 4">DSM 29781</strain>
    </source>
</reference>
<dbReference type="SUPFAM" id="SSF53850">
    <property type="entry name" value="Periplasmic binding protein-like II"/>
    <property type="match status" value="1"/>
</dbReference>
<proteinExistence type="inferred from homology"/>
<dbReference type="EMBL" id="JACHGB010000001">
    <property type="protein sequence ID" value="MBB5270097.1"/>
    <property type="molecule type" value="Genomic_DNA"/>
</dbReference>
<keyword evidence="3" id="KW-0675">Receptor</keyword>
<dbReference type="Pfam" id="PF03401">
    <property type="entry name" value="TctC"/>
    <property type="match status" value="1"/>
</dbReference>
<comment type="similarity">
    <text evidence="1">Belongs to the UPF0065 (bug) family.</text>
</comment>
<dbReference type="PIRSF" id="PIRSF017082">
    <property type="entry name" value="YflP"/>
    <property type="match status" value="1"/>
</dbReference>
<evidence type="ECO:0000256" key="1">
    <source>
        <dbReference type="ARBA" id="ARBA00006987"/>
    </source>
</evidence>
<organism evidence="3 4">
    <name type="scientific">Quisquiliibacterium transsilvanicum</name>
    <dbReference type="NCBI Taxonomy" id="1549638"/>
    <lineage>
        <taxon>Bacteria</taxon>
        <taxon>Pseudomonadati</taxon>
        <taxon>Pseudomonadota</taxon>
        <taxon>Betaproteobacteria</taxon>
        <taxon>Burkholderiales</taxon>
        <taxon>Burkholderiaceae</taxon>
        <taxon>Quisquiliibacterium</taxon>
    </lineage>
</organism>
<dbReference type="Gene3D" id="3.40.190.10">
    <property type="entry name" value="Periplasmic binding protein-like II"/>
    <property type="match status" value="1"/>
</dbReference>
<sequence length="325" mass="34561">MTRRNFLAFAAAGAGTLLAARHGLAQAPAFPSKTVRFIVALGPGSGADTGTRFVAERFGKITGQSAIVENRPGGDGVIAMQSLLGAPADGHTLMYLTPSPMVLTPLLNPATPYDPLRDVRPIAYIARSQAVMVTGANSRFRSFAEVIAEAKDKPGTVRMSNYGHHYRIGGLQLQQVTGAKFIHVPYKGAAQANNDVIAGDIDVAITDTGGAMPLIEAGRLRPLAQTGPNRHAFLPNVPTIQELGVPYELIVWTGFGVSAKTPEPLAQKLEELLIEILKSPEYKAYNEKQGGADIIAGSGAQLKALIVAETQRYRELARTTPLADK</sequence>
<dbReference type="PROSITE" id="PS51318">
    <property type="entry name" value="TAT"/>
    <property type="match status" value="1"/>
</dbReference>
<dbReference type="CDD" id="cd07012">
    <property type="entry name" value="PBP2_Bug_TTT"/>
    <property type="match status" value="1"/>
</dbReference>
<dbReference type="RefSeq" id="WP_183963219.1">
    <property type="nucleotide sequence ID" value="NZ_BAABEW010000003.1"/>
</dbReference>
<dbReference type="PANTHER" id="PTHR42928">
    <property type="entry name" value="TRICARBOXYLATE-BINDING PROTEIN"/>
    <property type="match status" value="1"/>
</dbReference>
<accession>A0A7W8HDX7</accession>
<dbReference type="AlphaFoldDB" id="A0A7W8HDX7"/>